<dbReference type="EMBL" id="CP054706">
    <property type="protein sequence ID" value="QQK79484.1"/>
    <property type="molecule type" value="Genomic_DNA"/>
</dbReference>
<protein>
    <submittedName>
        <fullName evidence="3">Helix-turn-helix domain-containing protein</fullName>
    </submittedName>
</protein>
<feature type="domain" description="Transposase IS30-like HTH" evidence="2">
    <location>
        <begin position="12"/>
        <end position="51"/>
    </location>
</feature>
<evidence type="ECO:0000313" key="3">
    <source>
        <dbReference type="EMBL" id="QQK79484.1"/>
    </source>
</evidence>
<gene>
    <name evidence="3" type="ORF">HUG20_06085</name>
</gene>
<evidence type="ECO:0000259" key="2">
    <source>
        <dbReference type="Pfam" id="PF13936"/>
    </source>
</evidence>
<evidence type="ECO:0000256" key="1">
    <source>
        <dbReference type="SAM" id="MobiDB-lite"/>
    </source>
</evidence>
<sequence>MALTDSSTVERKNKHLSQTEHGEIQGLHKQGFRLRAIARELGRAPSTIKREWDRGSVEQLDSNLKVIRK</sequence>
<keyword evidence="4" id="KW-1185">Reference proteome</keyword>
<dbReference type="InterPro" id="IPR025246">
    <property type="entry name" value="IS30-like_HTH"/>
</dbReference>
<dbReference type="Proteomes" id="UP000595349">
    <property type="component" value="Chromosome"/>
</dbReference>
<dbReference type="KEGG" id="scib:HUG20_06085"/>
<dbReference type="Pfam" id="PF13936">
    <property type="entry name" value="HTH_38"/>
    <property type="match status" value="1"/>
</dbReference>
<proteinExistence type="predicted"/>
<name>A0A7T7CF09_9BACI</name>
<accession>A0A7T7CF09</accession>
<reference evidence="3 4" key="1">
    <citation type="submission" date="2020-06" db="EMBL/GenBank/DDBJ databases">
        <title>Genomic analysis of Salicibibacter sp. NKC21-4.</title>
        <authorList>
            <person name="Oh Y.J."/>
        </authorList>
    </citation>
    <scope>NUCLEOTIDE SEQUENCE [LARGE SCALE GENOMIC DNA]</scope>
    <source>
        <strain evidence="3 4">NKC21-4</strain>
    </source>
</reference>
<feature type="region of interest" description="Disordered" evidence="1">
    <location>
        <begin position="1"/>
        <end position="29"/>
    </location>
</feature>
<organism evidence="3 4">
    <name type="scientific">Salicibibacter cibi</name>
    <dbReference type="NCBI Taxonomy" id="2743001"/>
    <lineage>
        <taxon>Bacteria</taxon>
        <taxon>Bacillati</taxon>
        <taxon>Bacillota</taxon>
        <taxon>Bacilli</taxon>
        <taxon>Bacillales</taxon>
        <taxon>Bacillaceae</taxon>
        <taxon>Salicibibacter</taxon>
    </lineage>
</organism>
<evidence type="ECO:0000313" key="4">
    <source>
        <dbReference type="Proteomes" id="UP000595349"/>
    </source>
</evidence>
<dbReference type="Gene3D" id="1.10.10.60">
    <property type="entry name" value="Homeodomain-like"/>
    <property type="match status" value="1"/>
</dbReference>
<dbReference type="AlphaFoldDB" id="A0A7T7CF09"/>